<evidence type="ECO:0000256" key="1">
    <source>
        <dbReference type="SAM" id="MobiDB-lite"/>
    </source>
</evidence>
<name>A0A1D6PAC6_MAIZE</name>
<feature type="region of interest" description="Disordered" evidence="1">
    <location>
        <begin position="1"/>
        <end position="38"/>
    </location>
</feature>
<dbReference type="AlphaFoldDB" id="A0A1D6PAC6"/>
<protein>
    <submittedName>
        <fullName evidence="2">Putative nucleolar protein 5-1</fullName>
    </submittedName>
</protein>
<dbReference type="EMBL" id="CM000785">
    <property type="protein sequence ID" value="AQL06677.1"/>
    <property type="molecule type" value="Genomic_DNA"/>
</dbReference>
<evidence type="ECO:0000313" key="2">
    <source>
        <dbReference type="EMBL" id="AQL06677.1"/>
    </source>
</evidence>
<dbReference type="EMBL" id="CM000785">
    <property type="protein sequence ID" value="AQL06681.1"/>
    <property type="molecule type" value="Genomic_DNA"/>
</dbReference>
<sequence>ELKPLRRLPFPQLPLVSRPPQAKPPHRFALSTDESSPG</sequence>
<gene>
    <name evidence="2" type="ORF">ZEAMMB73_Zm00001d047481</name>
</gene>
<accession>A0A1D6PAC6</accession>
<reference evidence="2" key="1">
    <citation type="submission" date="2015-12" db="EMBL/GenBank/DDBJ databases">
        <title>Update maize B73 reference genome by single molecule sequencing technologies.</title>
        <authorList>
            <consortium name="Maize Genome Sequencing Project"/>
            <person name="Ware D."/>
        </authorList>
    </citation>
    <scope>NUCLEOTIDE SEQUENCE</scope>
    <source>
        <tissue evidence="2">Seedling</tissue>
    </source>
</reference>
<organism evidence="2">
    <name type="scientific">Zea mays</name>
    <name type="common">Maize</name>
    <dbReference type="NCBI Taxonomy" id="4577"/>
    <lineage>
        <taxon>Eukaryota</taxon>
        <taxon>Viridiplantae</taxon>
        <taxon>Streptophyta</taxon>
        <taxon>Embryophyta</taxon>
        <taxon>Tracheophyta</taxon>
        <taxon>Spermatophyta</taxon>
        <taxon>Magnoliopsida</taxon>
        <taxon>Liliopsida</taxon>
        <taxon>Poales</taxon>
        <taxon>Poaceae</taxon>
        <taxon>PACMAD clade</taxon>
        <taxon>Panicoideae</taxon>
        <taxon>Andropogonodae</taxon>
        <taxon>Andropogoneae</taxon>
        <taxon>Tripsacinae</taxon>
        <taxon>Zea</taxon>
    </lineage>
</organism>
<proteinExistence type="predicted"/>
<feature type="non-terminal residue" evidence="2">
    <location>
        <position position="1"/>
    </location>
</feature>